<sequence>MTHFLIVILCGFIFYMTGLAAGDVGETAPVGVFEWWLPLLVFLITGVPALLGFEIGRRIAK</sequence>
<evidence type="ECO:0000256" key="1">
    <source>
        <dbReference type="SAM" id="Phobius"/>
    </source>
</evidence>
<comment type="caution">
    <text evidence="2">The sequence shown here is derived from an EMBL/GenBank/DDBJ whole genome shotgun (WGS) entry which is preliminary data.</text>
</comment>
<evidence type="ECO:0000313" key="2">
    <source>
        <dbReference type="EMBL" id="KKM17402.1"/>
    </source>
</evidence>
<feature type="transmembrane region" description="Helical" evidence="1">
    <location>
        <begin position="32"/>
        <end position="53"/>
    </location>
</feature>
<dbReference type="EMBL" id="LAZR01014460">
    <property type="protein sequence ID" value="KKM17402.1"/>
    <property type="molecule type" value="Genomic_DNA"/>
</dbReference>
<dbReference type="AlphaFoldDB" id="A0A0F9HQN0"/>
<gene>
    <name evidence="2" type="ORF">LCGC14_1676180</name>
</gene>
<reference evidence="2" key="1">
    <citation type="journal article" date="2015" name="Nature">
        <title>Complex archaea that bridge the gap between prokaryotes and eukaryotes.</title>
        <authorList>
            <person name="Spang A."/>
            <person name="Saw J.H."/>
            <person name="Jorgensen S.L."/>
            <person name="Zaremba-Niedzwiedzka K."/>
            <person name="Martijn J."/>
            <person name="Lind A.E."/>
            <person name="van Eijk R."/>
            <person name="Schleper C."/>
            <person name="Guy L."/>
            <person name="Ettema T.J."/>
        </authorList>
    </citation>
    <scope>NUCLEOTIDE SEQUENCE</scope>
</reference>
<keyword evidence="1" id="KW-0812">Transmembrane</keyword>
<organism evidence="2">
    <name type="scientific">marine sediment metagenome</name>
    <dbReference type="NCBI Taxonomy" id="412755"/>
    <lineage>
        <taxon>unclassified sequences</taxon>
        <taxon>metagenomes</taxon>
        <taxon>ecological metagenomes</taxon>
    </lineage>
</organism>
<name>A0A0F9HQN0_9ZZZZ</name>
<keyword evidence="1" id="KW-1133">Transmembrane helix</keyword>
<keyword evidence="1" id="KW-0472">Membrane</keyword>
<protein>
    <submittedName>
        <fullName evidence="2">Uncharacterized protein</fullName>
    </submittedName>
</protein>
<proteinExistence type="predicted"/>
<accession>A0A0F9HQN0</accession>